<dbReference type="AlphaFoldDB" id="A0A7X2MIM6"/>
<protein>
    <submittedName>
        <fullName evidence="1">Uncharacterized protein</fullName>
    </submittedName>
</protein>
<accession>A0A7X2MIM6</accession>
<evidence type="ECO:0000313" key="1">
    <source>
        <dbReference type="EMBL" id="MSE13811.1"/>
    </source>
</evidence>
<name>A0A7X2MIM6_ENTAG</name>
<gene>
    <name evidence="1" type="ORF">GKC49_01170</name>
</gene>
<sequence>MHNTTISLMADDTMTFADLACLAHQNTDGVPSEADNAGRAGAAAAALVTFARCTGLDADEEPAATAVVDLLANLMHLCGGTGMPFCELLITAAQHYGCEADPTA</sequence>
<comment type="caution">
    <text evidence="1">The sequence shown here is derived from an EMBL/GenBank/DDBJ whole genome shotgun (WGS) entry which is preliminary data.</text>
</comment>
<reference evidence="1 2" key="1">
    <citation type="submission" date="2019-11" db="EMBL/GenBank/DDBJ databases">
        <title>Draft Genome Sequence of Plant Growth-Promoting Rhizosphere-Associated Bacteria.</title>
        <authorList>
            <person name="Vasilyev I.Y."/>
            <person name="Radchenko V."/>
            <person name="Ilnitskaya E.V."/>
        </authorList>
    </citation>
    <scope>NUCLEOTIDE SEQUENCE [LARGE SCALE GENOMIC DNA]</scope>
    <source>
        <strain evidence="1 2">VRA_MhP_f</strain>
    </source>
</reference>
<evidence type="ECO:0000313" key="2">
    <source>
        <dbReference type="Proteomes" id="UP000461948"/>
    </source>
</evidence>
<proteinExistence type="predicted"/>
<organism evidence="1 2">
    <name type="scientific">Enterobacter agglomerans</name>
    <name type="common">Erwinia herbicola</name>
    <name type="synonym">Pantoea agglomerans</name>
    <dbReference type="NCBI Taxonomy" id="549"/>
    <lineage>
        <taxon>Bacteria</taxon>
        <taxon>Pseudomonadati</taxon>
        <taxon>Pseudomonadota</taxon>
        <taxon>Gammaproteobacteria</taxon>
        <taxon>Enterobacterales</taxon>
        <taxon>Erwiniaceae</taxon>
        <taxon>Pantoea</taxon>
        <taxon>Pantoea agglomerans group</taxon>
    </lineage>
</organism>
<dbReference type="EMBL" id="WKLC01000014">
    <property type="protein sequence ID" value="MSE13811.1"/>
    <property type="molecule type" value="Genomic_DNA"/>
</dbReference>
<dbReference type="Proteomes" id="UP000461948">
    <property type="component" value="Unassembled WGS sequence"/>
</dbReference>